<feature type="region of interest" description="Disordered" evidence="6">
    <location>
        <begin position="540"/>
        <end position="559"/>
    </location>
</feature>
<reference evidence="8" key="2">
    <citation type="submission" date="2022-07" db="EMBL/GenBank/DDBJ databases">
        <authorList>
            <person name="Goncalves M.F.M."/>
            <person name="Hilario S."/>
            <person name="Van De Peer Y."/>
            <person name="Esteves A.C."/>
            <person name="Alves A."/>
        </authorList>
    </citation>
    <scope>NUCLEOTIDE SEQUENCE</scope>
    <source>
        <strain evidence="8">MUM 19.33</strain>
    </source>
</reference>
<gene>
    <name evidence="8" type="ORF">J7T54_003933</name>
</gene>
<organism evidence="8 9">
    <name type="scientific">Emericellopsis cladophorae</name>
    <dbReference type="NCBI Taxonomy" id="2686198"/>
    <lineage>
        <taxon>Eukaryota</taxon>
        <taxon>Fungi</taxon>
        <taxon>Dikarya</taxon>
        <taxon>Ascomycota</taxon>
        <taxon>Pezizomycotina</taxon>
        <taxon>Sordariomycetes</taxon>
        <taxon>Hypocreomycetidae</taxon>
        <taxon>Hypocreales</taxon>
        <taxon>Bionectriaceae</taxon>
        <taxon>Emericellopsis</taxon>
    </lineage>
</organism>
<evidence type="ECO:0000256" key="3">
    <source>
        <dbReference type="ARBA" id="ARBA00022771"/>
    </source>
</evidence>
<name>A0A9P9Y1Z5_9HYPO</name>
<evidence type="ECO:0000256" key="2">
    <source>
        <dbReference type="ARBA" id="ARBA00022737"/>
    </source>
</evidence>
<dbReference type="RefSeq" id="XP_051362524.1">
    <property type="nucleotide sequence ID" value="XM_051506125.1"/>
</dbReference>
<dbReference type="SMART" id="SM00355">
    <property type="entry name" value="ZnF_C2H2"/>
    <property type="match status" value="3"/>
</dbReference>
<evidence type="ECO:0000256" key="5">
    <source>
        <dbReference type="PROSITE-ProRule" id="PRU00042"/>
    </source>
</evidence>
<dbReference type="OrthoDB" id="6077919at2759"/>
<keyword evidence="1" id="KW-0479">Metal-binding</keyword>
<dbReference type="InterPro" id="IPR013087">
    <property type="entry name" value="Znf_C2H2_type"/>
</dbReference>
<dbReference type="SUPFAM" id="SSF81995">
    <property type="entry name" value="beta-sandwich domain of Sec23/24"/>
    <property type="match status" value="1"/>
</dbReference>
<dbReference type="GO" id="GO:0008270">
    <property type="term" value="F:zinc ion binding"/>
    <property type="evidence" value="ECO:0007669"/>
    <property type="project" value="UniProtKB-KW"/>
</dbReference>
<feature type="compositionally biased region" description="Low complexity" evidence="6">
    <location>
        <begin position="139"/>
        <end position="185"/>
    </location>
</feature>
<protein>
    <submittedName>
        <fullName evidence="8">Zinc finger X-linked protein-like protein</fullName>
    </submittedName>
</protein>
<reference evidence="8" key="1">
    <citation type="journal article" date="2021" name="J Fungi (Basel)">
        <title>Genomic and Metabolomic Analyses of the Marine Fungus Emericellopsis cladophorae: Insights into Saltwater Adaptability Mechanisms and Its Biosynthetic Potential.</title>
        <authorList>
            <person name="Goncalves M.F.M."/>
            <person name="Hilario S."/>
            <person name="Van de Peer Y."/>
            <person name="Esteves A.C."/>
            <person name="Alves A."/>
        </authorList>
    </citation>
    <scope>NUCLEOTIDE SEQUENCE</scope>
    <source>
        <strain evidence="8">MUM 19.33</strain>
    </source>
</reference>
<dbReference type="AlphaFoldDB" id="A0A9P9Y1Z5"/>
<feature type="compositionally biased region" description="Basic and acidic residues" evidence="6">
    <location>
        <begin position="236"/>
        <end position="245"/>
    </location>
</feature>
<dbReference type="PROSITE" id="PS50157">
    <property type="entry name" value="ZINC_FINGER_C2H2_2"/>
    <property type="match status" value="3"/>
</dbReference>
<feature type="domain" description="C2H2-type" evidence="7">
    <location>
        <begin position="427"/>
        <end position="456"/>
    </location>
</feature>
<evidence type="ECO:0000313" key="9">
    <source>
        <dbReference type="Proteomes" id="UP001055219"/>
    </source>
</evidence>
<dbReference type="SUPFAM" id="SSF57667">
    <property type="entry name" value="beta-beta-alpha zinc fingers"/>
    <property type="match status" value="2"/>
</dbReference>
<dbReference type="PROSITE" id="PS00028">
    <property type="entry name" value="ZINC_FINGER_C2H2_1"/>
    <property type="match status" value="3"/>
</dbReference>
<evidence type="ECO:0000256" key="6">
    <source>
        <dbReference type="SAM" id="MobiDB-lite"/>
    </source>
</evidence>
<feature type="domain" description="C2H2-type" evidence="7">
    <location>
        <begin position="372"/>
        <end position="399"/>
    </location>
</feature>
<comment type="caution">
    <text evidence="8">The sequence shown here is derived from an EMBL/GenBank/DDBJ whole genome shotgun (WGS) entry which is preliminary data.</text>
</comment>
<evidence type="ECO:0000256" key="4">
    <source>
        <dbReference type="ARBA" id="ARBA00022833"/>
    </source>
</evidence>
<dbReference type="GeneID" id="75830425"/>
<keyword evidence="3 5" id="KW-0863">Zinc-finger</keyword>
<sequence length="559" mass="63813">MEDCSMQLNLSEPFATGDLEDSIPGPDVQQWLGHERPFHNNLPPLGFNPSEPVYSLGLHPNTSDWHHNGMPSDCDTDPVDSGYGSVIQSSSEPMELATPHRTPYLNLSNEVGDQLAGFHLGGSGSERHLMQNQNGQVGQSQCSYSPLPQQYQQYQHQDQFQYQQQPQQQPQYQHRIQHWPQIQQHQPHESRKQDQTFSSMGDTEFWCHSCNKAVKTKSELKSPDQTTSHTGQIDSSHWEHDRDSVDGLSDDALARSHAGAQFTDPSKIILTTESSNPEPSMADKAFDSLERQWEHESAPSFELDTEEPQISPVGQQLKQDTEISLDSDEWSDEQKIEMLSRWPKSVLRKALAATSGDNTGRGSLTGTHGIKHKCDECPKKFKRPCELMKHMKRHDRPYACTVCSKRFGSKNDWKRHEGTQHEIKELWHCDLGCHKVFTHREAFETHLHATHKDLEEASVEAKLANNRTGLHGKPSFWCGFCGKLLTVAPGKKSDVERADHIDNHFMGRDSYELKIIEEWKQMEDCYDYVLDVGFKRKRNDVDAPECSRPAKQRNNNRRT</sequence>
<feature type="region of interest" description="Disordered" evidence="6">
    <location>
        <begin position="217"/>
        <end position="247"/>
    </location>
</feature>
<dbReference type="PANTHER" id="PTHR24409:SF295">
    <property type="entry name" value="AZ2-RELATED"/>
    <property type="match status" value="1"/>
</dbReference>
<dbReference type="GO" id="GO:0000981">
    <property type="term" value="F:DNA-binding transcription factor activity, RNA polymerase II-specific"/>
    <property type="evidence" value="ECO:0007669"/>
    <property type="project" value="TreeGrafter"/>
</dbReference>
<dbReference type="InterPro" id="IPR036236">
    <property type="entry name" value="Znf_C2H2_sf"/>
</dbReference>
<feature type="compositionally biased region" description="Basic residues" evidence="6">
    <location>
        <begin position="550"/>
        <end position="559"/>
    </location>
</feature>
<dbReference type="EMBL" id="JAGIXG020000019">
    <property type="protein sequence ID" value="KAI6781668.1"/>
    <property type="molecule type" value="Genomic_DNA"/>
</dbReference>
<evidence type="ECO:0000256" key="1">
    <source>
        <dbReference type="ARBA" id="ARBA00022723"/>
    </source>
</evidence>
<dbReference type="Pfam" id="PF00096">
    <property type="entry name" value="zf-C2H2"/>
    <property type="match status" value="1"/>
</dbReference>
<feature type="domain" description="C2H2-type" evidence="7">
    <location>
        <begin position="398"/>
        <end position="426"/>
    </location>
</feature>
<evidence type="ECO:0000313" key="8">
    <source>
        <dbReference type="EMBL" id="KAI6781668.1"/>
    </source>
</evidence>
<proteinExistence type="predicted"/>
<dbReference type="GO" id="GO:0000977">
    <property type="term" value="F:RNA polymerase II transcription regulatory region sequence-specific DNA binding"/>
    <property type="evidence" value="ECO:0007669"/>
    <property type="project" value="TreeGrafter"/>
</dbReference>
<keyword evidence="9" id="KW-1185">Reference proteome</keyword>
<dbReference type="Gene3D" id="3.30.160.60">
    <property type="entry name" value="Classic Zinc Finger"/>
    <property type="match status" value="1"/>
</dbReference>
<dbReference type="PANTHER" id="PTHR24409">
    <property type="entry name" value="ZINC FINGER PROTEIN 142"/>
    <property type="match status" value="1"/>
</dbReference>
<keyword evidence="2" id="KW-0677">Repeat</keyword>
<dbReference type="GO" id="GO:0005634">
    <property type="term" value="C:nucleus"/>
    <property type="evidence" value="ECO:0007669"/>
    <property type="project" value="TreeGrafter"/>
</dbReference>
<feature type="compositionally biased region" description="Polar residues" evidence="6">
    <location>
        <begin position="223"/>
        <end position="235"/>
    </location>
</feature>
<dbReference type="Proteomes" id="UP001055219">
    <property type="component" value="Unassembled WGS sequence"/>
</dbReference>
<evidence type="ECO:0000259" key="7">
    <source>
        <dbReference type="PROSITE" id="PS50157"/>
    </source>
</evidence>
<feature type="region of interest" description="Disordered" evidence="6">
    <location>
        <begin position="117"/>
        <end position="197"/>
    </location>
</feature>
<keyword evidence="4" id="KW-0862">Zinc</keyword>
<accession>A0A9P9Y1Z5</accession>